<evidence type="ECO:0000256" key="7">
    <source>
        <dbReference type="ARBA" id="ARBA00023136"/>
    </source>
</evidence>
<evidence type="ECO:0000256" key="5">
    <source>
        <dbReference type="ARBA" id="ARBA00022729"/>
    </source>
</evidence>
<dbReference type="Gene3D" id="2.170.130.10">
    <property type="entry name" value="TonB-dependent receptor, plug domain"/>
    <property type="match status" value="1"/>
</dbReference>
<dbReference type="InterPro" id="IPR037066">
    <property type="entry name" value="Plug_dom_sf"/>
</dbReference>
<dbReference type="NCBIfam" id="TIGR01785">
    <property type="entry name" value="TonB-hemin"/>
    <property type="match status" value="1"/>
</dbReference>
<evidence type="ECO:0000256" key="3">
    <source>
        <dbReference type="ARBA" id="ARBA00022452"/>
    </source>
</evidence>
<sequence>MKPNLVAVAVLSVLASEIVCAEQSDPVQATEKIIVTANKIEQSLSEVAGSIAVITGEELERRGHTELYDAIRHEPGVSVTGGAGRPQNITIRGMSGNRIAIVRDGIMNADGYGANDLNDKVGRNSFDLSNVKRIEIVKGASSTLHGSGAIGGTVLIESMQADDYLLGKDFYADGAVTYTGISDKYKLNSNLAFRYNNINSLLSLAYWEGKHTRNYQQDLYQRELEGHSVSYQLSHFLNDEWRLNWSTEWYREQQYRHEGSGGIQPDGRWNLARYYEDSYTDEWNISLGVEYQPYDHQWLDEMTAKLYWRDTQDSQMIDRLYQRPNQNNLLIHRRTSEDKTFSDQQLGIKFDISKQFHTANVQHTFVYGAGLASNYYERTTQTHRAQSEQQEMTTHQPFTPARAYNLGLYARDNIELRDWDIAFGLRFDTHRLKPDGNAIQNLIPEQSINSHQWSPSFSLAKKLTPHHQAYFSYSHGYRAPSYDKAYGFVSHEHIPLTPFIIIPNMDLKAETSDSFEIGHKFDSGQSQAYFAIFYQKFKNFIDIKEVGMDGPNTLKQYQNISGVETYGAELSLSKALTDVWQIAAKAGYVDGKDDNGEHIRSLTPWEGNVEVSYDSQGLTSAFAWNWASSMNRTPTCINEFNQAVSCASTESWHSFDWYITYQWTPAFTLSGSVINIFDNEYIRYQDVAGIAQENTRYSTKPGRYFTINAKYQF</sequence>
<reference evidence="15" key="1">
    <citation type="submission" date="2022-03" db="EMBL/GenBank/DDBJ databases">
        <title>Sea Food Isolates.</title>
        <authorList>
            <person name="Li c."/>
        </authorList>
    </citation>
    <scope>NUCLEOTIDE SEQUENCE</scope>
    <source>
        <strain evidence="15">19PA01SH03</strain>
    </source>
</reference>
<evidence type="ECO:0000259" key="13">
    <source>
        <dbReference type="Pfam" id="PF00593"/>
    </source>
</evidence>
<evidence type="ECO:0000256" key="11">
    <source>
        <dbReference type="RuleBase" id="RU003357"/>
    </source>
</evidence>
<feature type="domain" description="TonB-dependent receptor plug" evidence="14">
    <location>
        <begin position="44"/>
        <end position="153"/>
    </location>
</feature>
<dbReference type="InterPro" id="IPR036942">
    <property type="entry name" value="Beta-barrel_TonB_sf"/>
</dbReference>
<dbReference type="NCBIfam" id="TIGR01786">
    <property type="entry name" value="TonB-hemlactrns"/>
    <property type="match status" value="1"/>
</dbReference>
<comment type="similarity">
    <text evidence="10 11">Belongs to the TonB-dependent receptor family.</text>
</comment>
<keyword evidence="6 11" id="KW-0798">TonB box</keyword>
<keyword evidence="7 10" id="KW-0472">Membrane</keyword>
<dbReference type="Pfam" id="PF07715">
    <property type="entry name" value="Plug"/>
    <property type="match status" value="1"/>
</dbReference>
<dbReference type="InterPro" id="IPR011276">
    <property type="entry name" value="TonB_haem/Hb_rcpt"/>
</dbReference>
<evidence type="ECO:0000256" key="12">
    <source>
        <dbReference type="SAM" id="SignalP"/>
    </source>
</evidence>
<dbReference type="GO" id="GO:0009279">
    <property type="term" value="C:cell outer membrane"/>
    <property type="evidence" value="ECO:0007669"/>
    <property type="project" value="UniProtKB-SubCell"/>
</dbReference>
<feature type="domain" description="TonB-dependent receptor-like beta-barrel" evidence="13">
    <location>
        <begin position="265"/>
        <end position="676"/>
    </location>
</feature>
<evidence type="ECO:0000259" key="14">
    <source>
        <dbReference type="Pfam" id="PF07715"/>
    </source>
</evidence>
<name>A0AAU6SQP1_UNCXX</name>
<feature type="signal peptide" evidence="12">
    <location>
        <begin position="1"/>
        <end position="21"/>
    </location>
</feature>
<dbReference type="GO" id="GO:0015344">
    <property type="term" value="F:siderophore uptake transmembrane transporter activity"/>
    <property type="evidence" value="ECO:0007669"/>
    <property type="project" value="TreeGrafter"/>
</dbReference>
<evidence type="ECO:0000256" key="8">
    <source>
        <dbReference type="ARBA" id="ARBA00023170"/>
    </source>
</evidence>
<evidence type="ECO:0000256" key="6">
    <source>
        <dbReference type="ARBA" id="ARBA00023077"/>
    </source>
</evidence>
<keyword evidence="4 10" id="KW-0812">Transmembrane</keyword>
<feature type="chain" id="PRO_5043727889" evidence="12">
    <location>
        <begin position="22"/>
        <end position="713"/>
    </location>
</feature>
<accession>A0AAU6SQP1</accession>
<dbReference type="PANTHER" id="PTHR30069:SF29">
    <property type="entry name" value="HEMOGLOBIN AND HEMOGLOBIN-HAPTOGLOBIN-BINDING PROTEIN 1-RELATED"/>
    <property type="match status" value="1"/>
</dbReference>
<dbReference type="EMBL" id="CP095338">
    <property type="protein sequence ID" value="XAG22275.1"/>
    <property type="molecule type" value="Genomic_DNA"/>
</dbReference>
<evidence type="ECO:0000256" key="2">
    <source>
        <dbReference type="ARBA" id="ARBA00022448"/>
    </source>
</evidence>
<dbReference type="Pfam" id="PF00593">
    <property type="entry name" value="TonB_dep_Rec_b-barrel"/>
    <property type="match status" value="1"/>
</dbReference>
<keyword evidence="3 10" id="KW-1134">Transmembrane beta strand</keyword>
<dbReference type="InterPro" id="IPR039426">
    <property type="entry name" value="TonB-dep_rcpt-like"/>
</dbReference>
<gene>
    <name evidence="15" type="ORF">MRN70_05575</name>
</gene>
<dbReference type="Gene3D" id="2.40.170.20">
    <property type="entry name" value="TonB-dependent receptor, beta-barrel domain"/>
    <property type="match status" value="1"/>
</dbReference>
<evidence type="ECO:0000256" key="1">
    <source>
        <dbReference type="ARBA" id="ARBA00004571"/>
    </source>
</evidence>
<dbReference type="CDD" id="cd01347">
    <property type="entry name" value="ligand_gated_channel"/>
    <property type="match status" value="1"/>
</dbReference>
<evidence type="ECO:0000256" key="4">
    <source>
        <dbReference type="ARBA" id="ARBA00022692"/>
    </source>
</evidence>
<dbReference type="GO" id="GO:0015232">
    <property type="term" value="F:heme transmembrane transporter activity"/>
    <property type="evidence" value="ECO:0007669"/>
    <property type="project" value="InterPro"/>
</dbReference>
<dbReference type="GO" id="GO:0044718">
    <property type="term" value="P:siderophore transmembrane transport"/>
    <property type="evidence" value="ECO:0007669"/>
    <property type="project" value="TreeGrafter"/>
</dbReference>
<protein>
    <submittedName>
        <fullName evidence="15">TonB-dependent hemoglobin/transferrin/lactoferrin family receptor</fullName>
    </submittedName>
</protein>
<proteinExistence type="inferred from homology"/>
<keyword evidence="8 15" id="KW-0675">Receptor</keyword>
<dbReference type="InterPro" id="IPR012910">
    <property type="entry name" value="Plug_dom"/>
</dbReference>
<dbReference type="AlphaFoldDB" id="A0AAU6SQP1"/>
<dbReference type="PANTHER" id="PTHR30069">
    <property type="entry name" value="TONB-DEPENDENT OUTER MEMBRANE RECEPTOR"/>
    <property type="match status" value="1"/>
</dbReference>
<evidence type="ECO:0000313" key="15">
    <source>
        <dbReference type="EMBL" id="XAG22275.1"/>
    </source>
</evidence>
<keyword evidence="2 10" id="KW-0813">Transport</keyword>
<keyword evidence="9 10" id="KW-0998">Cell outer membrane</keyword>
<organism evidence="15">
    <name type="scientific">bacterium 19PA01SH03</name>
    <dbReference type="NCBI Taxonomy" id="2920705"/>
    <lineage>
        <taxon>Bacteria</taxon>
    </lineage>
</organism>
<dbReference type="InterPro" id="IPR010949">
    <property type="entry name" value="TonB_Hb/transfer/lactofer_rcpt"/>
</dbReference>
<evidence type="ECO:0000256" key="9">
    <source>
        <dbReference type="ARBA" id="ARBA00023237"/>
    </source>
</evidence>
<evidence type="ECO:0000256" key="10">
    <source>
        <dbReference type="PROSITE-ProRule" id="PRU01360"/>
    </source>
</evidence>
<dbReference type="InterPro" id="IPR000531">
    <property type="entry name" value="Beta-barrel_TonB"/>
</dbReference>
<dbReference type="PROSITE" id="PS52016">
    <property type="entry name" value="TONB_DEPENDENT_REC_3"/>
    <property type="match status" value="1"/>
</dbReference>
<comment type="subcellular location">
    <subcellularLocation>
        <location evidence="1 10">Cell outer membrane</location>
        <topology evidence="1 10">Multi-pass membrane protein</topology>
    </subcellularLocation>
</comment>
<keyword evidence="5 12" id="KW-0732">Signal</keyword>
<dbReference type="SUPFAM" id="SSF56935">
    <property type="entry name" value="Porins"/>
    <property type="match status" value="1"/>
</dbReference>